<evidence type="ECO:0000313" key="2">
    <source>
        <dbReference type="EMBL" id="BBF89868.1"/>
    </source>
</evidence>
<accession>A0A679BDF4</accession>
<organism evidence="2">
    <name type="scientific">Oryza nivara</name>
    <name type="common">Indian wild rice</name>
    <name type="synonym">Oryza sativa f. spontanea</name>
    <dbReference type="NCBI Taxonomy" id="4536"/>
    <lineage>
        <taxon>Eukaryota</taxon>
        <taxon>Viridiplantae</taxon>
        <taxon>Streptophyta</taxon>
        <taxon>Embryophyta</taxon>
        <taxon>Tracheophyta</taxon>
        <taxon>Spermatophyta</taxon>
        <taxon>Magnoliopsida</taxon>
        <taxon>Liliopsida</taxon>
        <taxon>Poales</taxon>
        <taxon>Poaceae</taxon>
        <taxon>BOP clade</taxon>
        <taxon>Oryzoideae</taxon>
        <taxon>Oryzeae</taxon>
        <taxon>Oryzinae</taxon>
        <taxon>Oryza</taxon>
    </lineage>
</organism>
<reference evidence="2" key="1">
    <citation type="submission" date="2018-08" db="EMBL/GenBank/DDBJ databases">
        <title>Oryza nivara genomic DNA, chromosome 11, BAC clone:BBa0051A07.</title>
        <authorList>
            <person name="Wu J."/>
            <person name="Kanamori H."/>
        </authorList>
    </citation>
    <scope>NUCLEOTIDE SEQUENCE</scope>
    <source>
        <strain evidence="2">W0106</strain>
    </source>
</reference>
<evidence type="ECO:0000256" key="1">
    <source>
        <dbReference type="SAM" id="MobiDB-lite"/>
    </source>
</evidence>
<dbReference type="EMBL" id="AP018874">
    <property type="protein sequence ID" value="BBF89868.1"/>
    <property type="molecule type" value="Genomic_DNA"/>
</dbReference>
<feature type="compositionally biased region" description="Polar residues" evidence="1">
    <location>
        <begin position="197"/>
        <end position="210"/>
    </location>
</feature>
<protein>
    <submittedName>
        <fullName evidence="2">Retrotransposon protein-like</fullName>
    </submittedName>
</protein>
<dbReference type="AlphaFoldDB" id="A0A679BDF4"/>
<proteinExistence type="predicted"/>
<sequence>MSVLINIIDCYIAIDWITDIIIFINILPCLFNIAYSTAIDRQLLSEMKTRSKRNPSSRSNRKQSKNRLESKSATTRSAESESDRDQINWHALEPKGKIFWTCTGVKQISQSSCFYINTLLARPVGPECLTTSSQWPKNYHHHQGQESSLPLTAEQRDELEQMMSNVKNKFMDSFQETRRGTIVQKYKLKVVAADEVGSSSSQGDKGTAASSGDKGDVPQDVTIEDLGADGNQEPLQFNNFQDRIDYAVQHALINQSGVLVNTLTNMVKTVVDGSIAEHQASGPVYLPGAPTSTTAQATSSAPRQMVNSRLLTREQPQHAVQNVNRQTQEQVAAMFLPNPTIADPAQPMPIQQAQLRQHTVQPIQQQHLQHASARLRTPDNRPGQQTVNQVIPEHLVHHVQADQSVVPQVIPEHLVHNIQPNLQNYQGGNLSYQYQPPSPHVQYQQTGSPQPQYAPQFNQFEPM</sequence>
<gene>
    <name evidence="2" type="primary">BBa0051A07.27</name>
</gene>
<feature type="compositionally biased region" description="Basic residues" evidence="1">
    <location>
        <begin position="50"/>
        <end position="65"/>
    </location>
</feature>
<name>A0A679BDF4_ORYNI</name>
<feature type="region of interest" description="Disordered" evidence="1">
    <location>
        <begin position="197"/>
        <end position="232"/>
    </location>
</feature>
<feature type="region of interest" description="Disordered" evidence="1">
    <location>
        <begin position="426"/>
        <end position="454"/>
    </location>
</feature>
<feature type="region of interest" description="Disordered" evidence="1">
    <location>
        <begin position="49"/>
        <end position="86"/>
    </location>
</feature>